<gene>
    <name evidence="1" type="ORF">QLX08_004381</name>
</gene>
<dbReference type="EMBL" id="JAWNGG020000065">
    <property type="protein sequence ID" value="KAK9304221.1"/>
    <property type="molecule type" value="Genomic_DNA"/>
</dbReference>
<evidence type="ECO:0000313" key="2">
    <source>
        <dbReference type="Proteomes" id="UP001432146"/>
    </source>
</evidence>
<comment type="caution">
    <text evidence="1">The sequence shown here is derived from an EMBL/GenBank/DDBJ whole genome shotgun (WGS) entry which is preliminary data.</text>
</comment>
<name>A0AAW1A2T7_9HYME</name>
<sequence length="67" mass="7622">MRQGFSVQTNDYEALAVTTIFVESFGYYILSNINNQDLINALLREQVFILSIYITVKSVTVPVTMNN</sequence>
<proteinExistence type="predicted"/>
<protein>
    <submittedName>
        <fullName evidence="1">Uncharacterized protein</fullName>
    </submittedName>
</protein>
<keyword evidence="2" id="KW-1185">Reference proteome</keyword>
<organism evidence="1 2">
    <name type="scientific">Tetragonisca angustula</name>
    <dbReference type="NCBI Taxonomy" id="166442"/>
    <lineage>
        <taxon>Eukaryota</taxon>
        <taxon>Metazoa</taxon>
        <taxon>Ecdysozoa</taxon>
        <taxon>Arthropoda</taxon>
        <taxon>Hexapoda</taxon>
        <taxon>Insecta</taxon>
        <taxon>Pterygota</taxon>
        <taxon>Neoptera</taxon>
        <taxon>Endopterygota</taxon>
        <taxon>Hymenoptera</taxon>
        <taxon>Apocrita</taxon>
        <taxon>Aculeata</taxon>
        <taxon>Apoidea</taxon>
        <taxon>Anthophila</taxon>
        <taxon>Apidae</taxon>
        <taxon>Tetragonisca</taxon>
    </lineage>
</organism>
<dbReference type="AlphaFoldDB" id="A0AAW1A2T7"/>
<accession>A0AAW1A2T7</accession>
<dbReference type="Proteomes" id="UP001432146">
    <property type="component" value="Unassembled WGS sequence"/>
</dbReference>
<evidence type="ECO:0000313" key="1">
    <source>
        <dbReference type="EMBL" id="KAK9304221.1"/>
    </source>
</evidence>
<reference evidence="1 2" key="1">
    <citation type="submission" date="2024-05" db="EMBL/GenBank/DDBJ databases">
        <title>The nuclear and mitochondrial genome assemblies of Tetragonisca angustula (Apidae: Meliponini), a tiny yet remarkable pollinator in the Neotropics.</title>
        <authorList>
            <person name="Ferrari R."/>
            <person name="Ricardo P.C."/>
            <person name="Dias F.C."/>
            <person name="Araujo N.S."/>
            <person name="Soares D.O."/>
            <person name="Zhou Q.-S."/>
            <person name="Zhu C.-D."/>
            <person name="Coutinho L."/>
            <person name="Airas M.C."/>
            <person name="Batista T.M."/>
        </authorList>
    </citation>
    <scope>NUCLEOTIDE SEQUENCE [LARGE SCALE GENOMIC DNA]</scope>
    <source>
        <strain evidence="1">ASF017062</strain>
        <tissue evidence="1">Abdomen</tissue>
    </source>
</reference>